<dbReference type="GO" id="GO:0008773">
    <property type="term" value="F:[protein-PII] uridylyltransferase activity"/>
    <property type="evidence" value="ECO:0007669"/>
    <property type="project" value="InterPro"/>
</dbReference>
<sequence>MATRAFVVPGAAEGATVLEVRSRDRVGLLYDLGRCLAAAGLSVRSAHIATYAGQTLDTFYLTEPRGGQLSPGRVAATVAAVIDCCDG</sequence>
<dbReference type="InterPro" id="IPR045865">
    <property type="entry name" value="ACT-like_dom_sf"/>
</dbReference>
<accession>W6JUB7</accession>
<evidence type="ECO:0000313" key="4">
    <source>
        <dbReference type="Proteomes" id="UP000035763"/>
    </source>
</evidence>
<gene>
    <name evidence="3" type="ORF">BN11_2190004</name>
</gene>
<organism evidence="3 4">
    <name type="scientific">Nostocoides australiense Ben110</name>
    <dbReference type="NCBI Taxonomy" id="1193182"/>
    <lineage>
        <taxon>Bacteria</taxon>
        <taxon>Bacillati</taxon>
        <taxon>Actinomycetota</taxon>
        <taxon>Actinomycetes</taxon>
        <taxon>Micrococcales</taxon>
        <taxon>Intrasporangiaceae</taxon>
        <taxon>Nostocoides</taxon>
    </lineage>
</organism>
<dbReference type="SUPFAM" id="SSF55021">
    <property type="entry name" value="ACT-like"/>
    <property type="match status" value="1"/>
</dbReference>
<comment type="caution">
    <text evidence="3">The sequence shown here is derived from an EMBL/GenBank/DDBJ whole genome shotgun (WGS) entry which is preliminary data.</text>
</comment>
<feature type="domain" description="ACT" evidence="2">
    <location>
        <begin position="17"/>
        <end position="87"/>
    </location>
</feature>
<reference evidence="3 4" key="1">
    <citation type="journal article" date="2013" name="ISME J.">
        <title>A metabolic model for members of the genus Tetrasphaera involved in enhanced biological phosphorus removal.</title>
        <authorList>
            <person name="Kristiansen R."/>
            <person name="Nguyen H.T.T."/>
            <person name="Saunders A.M."/>
            <person name="Nielsen J.L."/>
            <person name="Wimmer R."/>
            <person name="Le V.Q."/>
            <person name="McIlroy S.J."/>
            <person name="Petrovski S."/>
            <person name="Seviour R.J."/>
            <person name="Calteau A."/>
            <person name="Nielsen K.L."/>
            <person name="Nielsen P.H."/>
        </authorList>
    </citation>
    <scope>NUCLEOTIDE SEQUENCE [LARGE SCALE GENOMIC DNA]</scope>
    <source>
        <strain evidence="3 4">Ben110</strain>
    </source>
</reference>
<dbReference type="AlphaFoldDB" id="W6JUB7"/>
<dbReference type="STRING" id="1193182.BN11_2190004"/>
<protein>
    <recommendedName>
        <fullName evidence="2">ACT domain-containing protein</fullName>
    </recommendedName>
</protein>
<dbReference type="PROSITE" id="PS51671">
    <property type="entry name" value="ACT"/>
    <property type="match status" value="1"/>
</dbReference>
<evidence type="ECO:0000256" key="1">
    <source>
        <dbReference type="ARBA" id="ARBA00022801"/>
    </source>
</evidence>
<dbReference type="Proteomes" id="UP000035763">
    <property type="component" value="Unassembled WGS sequence"/>
</dbReference>
<dbReference type="PANTHER" id="PTHR47320:SF1">
    <property type="entry name" value="BIFUNCTIONAL URIDYLYLTRANSFERASE_URIDYLYL-REMOVING ENZYME"/>
    <property type="match status" value="1"/>
</dbReference>
<evidence type="ECO:0000313" key="3">
    <source>
        <dbReference type="EMBL" id="CCH72963.1"/>
    </source>
</evidence>
<dbReference type="EMBL" id="CAJA01000134">
    <property type="protein sequence ID" value="CCH72963.1"/>
    <property type="molecule type" value="Genomic_DNA"/>
</dbReference>
<dbReference type="GO" id="GO:0016787">
    <property type="term" value="F:hydrolase activity"/>
    <property type="evidence" value="ECO:0007669"/>
    <property type="project" value="UniProtKB-KW"/>
</dbReference>
<name>W6JUB7_9MICO</name>
<evidence type="ECO:0000259" key="2">
    <source>
        <dbReference type="PROSITE" id="PS51671"/>
    </source>
</evidence>
<dbReference type="PANTHER" id="PTHR47320">
    <property type="entry name" value="BIFUNCTIONAL URIDYLYLTRANSFERASE/URIDYLYL-REMOVING ENZYME"/>
    <property type="match status" value="1"/>
</dbReference>
<proteinExistence type="predicted"/>
<keyword evidence="4" id="KW-1185">Reference proteome</keyword>
<dbReference type="InterPro" id="IPR002912">
    <property type="entry name" value="ACT_dom"/>
</dbReference>
<dbReference type="InterPro" id="IPR010043">
    <property type="entry name" value="UTase/UR"/>
</dbReference>
<keyword evidence="1" id="KW-0378">Hydrolase</keyword>
<dbReference type="CDD" id="cd04899">
    <property type="entry name" value="ACT_ACR-UUR-like_2"/>
    <property type="match status" value="1"/>
</dbReference>